<feature type="compositionally biased region" description="Polar residues" evidence="1">
    <location>
        <begin position="190"/>
        <end position="201"/>
    </location>
</feature>
<keyword evidence="3" id="KW-1185">Reference proteome</keyword>
<gene>
    <name evidence="2" type="ORF">M422DRAFT_260101</name>
</gene>
<evidence type="ECO:0000313" key="3">
    <source>
        <dbReference type="Proteomes" id="UP000054279"/>
    </source>
</evidence>
<sequence>MSLANLLQSHYSRGGDGGEEEMPTETTIDNYEDTRILNLPNRYNYATRRRAVTGDYSNSSNESRYLSLHTPGGGSTSSAAPSASRLTVNVPRLRRGGIRAPESLPVAGDGYAHSVRISSPPIPGLLSTRRTEGRRRSSSIPSVRAGSEPLHPWAGHNAQISAEPTTSNGEARSTESTLELGGTADLPTPRSISPENSSGQN</sequence>
<feature type="compositionally biased region" description="Polar residues" evidence="1">
    <location>
        <begin position="1"/>
        <end position="11"/>
    </location>
</feature>
<name>A0A0C9URL8_SPHS4</name>
<proteinExistence type="predicted"/>
<protein>
    <submittedName>
        <fullName evidence="2">Uncharacterized protein</fullName>
    </submittedName>
</protein>
<feature type="region of interest" description="Disordered" evidence="1">
    <location>
        <begin position="1"/>
        <end position="27"/>
    </location>
</feature>
<organism evidence="2 3">
    <name type="scientific">Sphaerobolus stellatus (strain SS14)</name>
    <dbReference type="NCBI Taxonomy" id="990650"/>
    <lineage>
        <taxon>Eukaryota</taxon>
        <taxon>Fungi</taxon>
        <taxon>Dikarya</taxon>
        <taxon>Basidiomycota</taxon>
        <taxon>Agaricomycotina</taxon>
        <taxon>Agaricomycetes</taxon>
        <taxon>Phallomycetidae</taxon>
        <taxon>Geastrales</taxon>
        <taxon>Sphaerobolaceae</taxon>
        <taxon>Sphaerobolus</taxon>
    </lineage>
</organism>
<feature type="region of interest" description="Disordered" evidence="1">
    <location>
        <begin position="54"/>
        <end position="84"/>
    </location>
</feature>
<dbReference type="EMBL" id="KN837169">
    <property type="protein sequence ID" value="KIJ37429.1"/>
    <property type="molecule type" value="Genomic_DNA"/>
</dbReference>
<dbReference type="HOGENOM" id="CLU_1361192_0_0_1"/>
<feature type="compositionally biased region" description="Polar residues" evidence="1">
    <location>
        <begin position="55"/>
        <end position="64"/>
    </location>
</feature>
<reference evidence="2 3" key="1">
    <citation type="submission" date="2014-06" db="EMBL/GenBank/DDBJ databases">
        <title>Evolutionary Origins and Diversification of the Mycorrhizal Mutualists.</title>
        <authorList>
            <consortium name="DOE Joint Genome Institute"/>
            <consortium name="Mycorrhizal Genomics Consortium"/>
            <person name="Kohler A."/>
            <person name="Kuo A."/>
            <person name="Nagy L.G."/>
            <person name="Floudas D."/>
            <person name="Copeland A."/>
            <person name="Barry K.W."/>
            <person name="Cichocki N."/>
            <person name="Veneault-Fourrey C."/>
            <person name="LaButti K."/>
            <person name="Lindquist E.A."/>
            <person name="Lipzen A."/>
            <person name="Lundell T."/>
            <person name="Morin E."/>
            <person name="Murat C."/>
            <person name="Riley R."/>
            <person name="Ohm R."/>
            <person name="Sun H."/>
            <person name="Tunlid A."/>
            <person name="Henrissat B."/>
            <person name="Grigoriev I.V."/>
            <person name="Hibbett D.S."/>
            <person name="Martin F."/>
        </authorList>
    </citation>
    <scope>NUCLEOTIDE SEQUENCE [LARGE SCALE GENOMIC DNA]</scope>
    <source>
        <strain evidence="2 3">SS14</strain>
    </source>
</reference>
<dbReference type="Proteomes" id="UP000054279">
    <property type="component" value="Unassembled WGS sequence"/>
</dbReference>
<accession>A0A0C9URL8</accession>
<feature type="region of interest" description="Disordered" evidence="1">
    <location>
        <begin position="100"/>
        <end position="201"/>
    </location>
</feature>
<feature type="compositionally biased region" description="Polar residues" evidence="1">
    <location>
        <begin position="158"/>
        <end position="177"/>
    </location>
</feature>
<dbReference type="AlphaFoldDB" id="A0A0C9URL8"/>
<evidence type="ECO:0000313" key="2">
    <source>
        <dbReference type="EMBL" id="KIJ37429.1"/>
    </source>
</evidence>
<evidence type="ECO:0000256" key="1">
    <source>
        <dbReference type="SAM" id="MobiDB-lite"/>
    </source>
</evidence>